<accession>A0AAV1WQA3</accession>
<organism evidence="2 3">
    <name type="scientific">Lupinus luteus</name>
    <name type="common">European yellow lupine</name>
    <dbReference type="NCBI Taxonomy" id="3873"/>
    <lineage>
        <taxon>Eukaryota</taxon>
        <taxon>Viridiplantae</taxon>
        <taxon>Streptophyta</taxon>
        <taxon>Embryophyta</taxon>
        <taxon>Tracheophyta</taxon>
        <taxon>Spermatophyta</taxon>
        <taxon>Magnoliopsida</taxon>
        <taxon>eudicotyledons</taxon>
        <taxon>Gunneridae</taxon>
        <taxon>Pentapetalae</taxon>
        <taxon>rosids</taxon>
        <taxon>fabids</taxon>
        <taxon>Fabales</taxon>
        <taxon>Fabaceae</taxon>
        <taxon>Papilionoideae</taxon>
        <taxon>50 kb inversion clade</taxon>
        <taxon>genistoids sensu lato</taxon>
        <taxon>core genistoids</taxon>
        <taxon>Genisteae</taxon>
        <taxon>Lupinus</taxon>
    </lineage>
</organism>
<comment type="caution">
    <text evidence="2">The sequence shown here is derived from an EMBL/GenBank/DDBJ whole genome shotgun (WGS) entry which is preliminary data.</text>
</comment>
<gene>
    <name evidence="2" type="ORF">LLUT_LOCUS12067</name>
</gene>
<evidence type="ECO:0000313" key="3">
    <source>
        <dbReference type="Proteomes" id="UP001497480"/>
    </source>
</evidence>
<dbReference type="Proteomes" id="UP001497480">
    <property type="component" value="Unassembled WGS sequence"/>
</dbReference>
<protein>
    <submittedName>
        <fullName evidence="2">Uncharacterized protein</fullName>
    </submittedName>
</protein>
<keyword evidence="3" id="KW-1185">Reference proteome</keyword>
<evidence type="ECO:0000256" key="1">
    <source>
        <dbReference type="SAM" id="MobiDB-lite"/>
    </source>
</evidence>
<sequence>MEGGLPKRFKTTANRGRRSEFGSSSTQGTRQNRGDTHYSLILQETRLAKFKGRKATYVRYVDLTWMAEQHFNFPHDMEAQGAVKFLELKGQVYPALVREFYANFRYKDGDCSWLKESFDVAEVYKSSLRGPHLYIQGELTMVGSLSVENSKEQCHD</sequence>
<feature type="compositionally biased region" description="Polar residues" evidence="1">
    <location>
        <begin position="21"/>
        <end position="31"/>
    </location>
</feature>
<proteinExistence type="predicted"/>
<dbReference type="AlphaFoldDB" id="A0AAV1WQA3"/>
<name>A0AAV1WQA3_LUPLU</name>
<dbReference type="EMBL" id="CAXHTB010000008">
    <property type="protein sequence ID" value="CAL0311007.1"/>
    <property type="molecule type" value="Genomic_DNA"/>
</dbReference>
<reference evidence="2 3" key="1">
    <citation type="submission" date="2024-03" db="EMBL/GenBank/DDBJ databases">
        <authorList>
            <person name="Martinez-Hernandez J."/>
        </authorList>
    </citation>
    <scope>NUCLEOTIDE SEQUENCE [LARGE SCALE GENOMIC DNA]</scope>
</reference>
<evidence type="ECO:0000313" key="2">
    <source>
        <dbReference type="EMBL" id="CAL0311007.1"/>
    </source>
</evidence>
<feature type="region of interest" description="Disordered" evidence="1">
    <location>
        <begin position="1"/>
        <end position="35"/>
    </location>
</feature>